<feature type="transmembrane region" description="Helical" evidence="7">
    <location>
        <begin position="422"/>
        <end position="446"/>
    </location>
</feature>
<protein>
    <submittedName>
        <fullName evidence="8">Lipopolysaccharide biosynthesis protein</fullName>
    </submittedName>
</protein>
<feature type="transmembrane region" description="Helical" evidence="7">
    <location>
        <begin position="304"/>
        <end position="321"/>
    </location>
</feature>
<keyword evidence="4 7" id="KW-0812">Transmembrane</keyword>
<evidence type="ECO:0000256" key="3">
    <source>
        <dbReference type="ARBA" id="ARBA00022475"/>
    </source>
</evidence>
<evidence type="ECO:0000313" key="9">
    <source>
        <dbReference type="Proteomes" id="UP000632740"/>
    </source>
</evidence>
<feature type="transmembrane region" description="Helical" evidence="7">
    <location>
        <begin position="369"/>
        <end position="390"/>
    </location>
</feature>
<feature type="transmembrane region" description="Helical" evidence="7">
    <location>
        <begin position="156"/>
        <end position="179"/>
    </location>
</feature>
<evidence type="ECO:0000256" key="5">
    <source>
        <dbReference type="ARBA" id="ARBA00022989"/>
    </source>
</evidence>
<feature type="transmembrane region" description="Helical" evidence="7">
    <location>
        <begin position="333"/>
        <end position="357"/>
    </location>
</feature>
<reference evidence="8" key="1">
    <citation type="submission" date="2021-01" db="EMBL/GenBank/DDBJ databases">
        <title>Whole genome shotgun sequence of Cellulomonas chitinilytica NBRC 110799.</title>
        <authorList>
            <person name="Komaki H."/>
            <person name="Tamura T."/>
        </authorList>
    </citation>
    <scope>NUCLEOTIDE SEQUENCE</scope>
    <source>
        <strain evidence="8">NBRC 110799</strain>
    </source>
</reference>
<dbReference type="CDD" id="cd13127">
    <property type="entry name" value="MATE_tuaB_like"/>
    <property type="match status" value="1"/>
</dbReference>
<keyword evidence="9" id="KW-1185">Reference proteome</keyword>
<sequence length="505" mass="53127">MTDPAPEAPDAIAPIPGLGRRTARGAVVTLGGQAVRMTIQIGGVVVLAHLLSPHDYGLLAMVLTVVGIGDLFRDFGLSSAAIQATTLSRHQRDNLFWLNTAIGAVLTLATFLAAPLLADLYDEPDLVGIARVLSFTFLLNGLATQYRAGLTRHMQFAKLAAIDIAGPAVALAAAVLLALNGVGYEALVVQQLTTAAVLLAGAVVLGRWLPGLPRRDVPMRGLLKFGWNLLGTQLVGYASNNVDSLTIGVRFGSVSLGLYNRAFSLLMQPLTQLRAPSTTVALPVLSRLRGDTVRFGEFVRRGQLALAYTLVAGLSLVIAAAEPLTQILLGPQWTGVIPLIRFLAAAGMFQTLAYVGYWVYLATGLTGVLLRYTLVSAAIRITCVVVGSTWGVVGVAAGYAVAPMLAWPLSLWWLSRHTPVPLGALLTGALRTIAAFGACAGVGWYASTLVDGRWTALLTAVGASLAFFGLVWLAVPVIRRDVREVVEVVALARSGRGAKTVPTAA</sequence>
<dbReference type="InterPro" id="IPR050833">
    <property type="entry name" value="Poly_Biosynth_Transport"/>
</dbReference>
<evidence type="ECO:0000256" key="6">
    <source>
        <dbReference type="ARBA" id="ARBA00023136"/>
    </source>
</evidence>
<evidence type="ECO:0000256" key="2">
    <source>
        <dbReference type="ARBA" id="ARBA00007430"/>
    </source>
</evidence>
<gene>
    <name evidence="8" type="ORF">Cch01nite_04050</name>
</gene>
<name>A0A919P113_9CELL</name>
<feature type="transmembrane region" description="Helical" evidence="7">
    <location>
        <begin position="396"/>
        <end position="415"/>
    </location>
</feature>
<dbReference type="AlphaFoldDB" id="A0A919P113"/>
<evidence type="ECO:0000256" key="7">
    <source>
        <dbReference type="SAM" id="Phobius"/>
    </source>
</evidence>
<keyword evidence="3" id="KW-1003">Cell membrane</keyword>
<organism evidence="8 9">
    <name type="scientific">Cellulomonas chitinilytica</name>
    <dbReference type="NCBI Taxonomy" id="398759"/>
    <lineage>
        <taxon>Bacteria</taxon>
        <taxon>Bacillati</taxon>
        <taxon>Actinomycetota</taxon>
        <taxon>Actinomycetes</taxon>
        <taxon>Micrococcales</taxon>
        <taxon>Cellulomonadaceae</taxon>
        <taxon>Cellulomonas</taxon>
    </lineage>
</organism>
<evidence type="ECO:0000313" key="8">
    <source>
        <dbReference type="EMBL" id="GIG19681.1"/>
    </source>
</evidence>
<dbReference type="EMBL" id="BONK01000001">
    <property type="protein sequence ID" value="GIG19681.1"/>
    <property type="molecule type" value="Genomic_DNA"/>
</dbReference>
<dbReference type="PANTHER" id="PTHR30250">
    <property type="entry name" value="PST FAMILY PREDICTED COLANIC ACID TRANSPORTER"/>
    <property type="match status" value="1"/>
</dbReference>
<dbReference type="RefSeq" id="WP_203747859.1">
    <property type="nucleotide sequence ID" value="NZ_BONK01000001.1"/>
</dbReference>
<proteinExistence type="inferred from homology"/>
<feature type="transmembrane region" description="Helical" evidence="7">
    <location>
        <begin position="126"/>
        <end position="144"/>
    </location>
</feature>
<feature type="transmembrane region" description="Helical" evidence="7">
    <location>
        <begin position="56"/>
        <end position="73"/>
    </location>
</feature>
<keyword evidence="6 7" id="KW-0472">Membrane</keyword>
<comment type="subcellular location">
    <subcellularLocation>
        <location evidence="1">Cell membrane</location>
        <topology evidence="1">Multi-pass membrane protein</topology>
    </subcellularLocation>
</comment>
<feature type="transmembrane region" description="Helical" evidence="7">
    <location>
        <begin position="191"/>
        <end position="210"/>
    </location>
</feature>
<dbReference type="Pfam" id="PF13440">
    <property type="entry name" value="Polysacc_synt_3"/>
    <property type="match status" value="1"/>
</dbReference>
<evidence type="ECO:0000256" key="4">
    <source>
        <dbReference type="ARBA" id="ARBA00022692"/>
    </source>
</evidence>
<keyword evidence="5 7" id="KW-1133">Transmembrane helix</keyword>
<dbReference type="PANTHER" id="PTHR30250:SF10">
    <property type="entry name" value="LIPOPOLYSACCHARIDE BIOSYNTHESIS PROTEIN WZXC"/>
    <property type="match status" value="1"/>
</dbReference>
<feature type="transmembrane region" description="Helical" evidence="7">
    <location>
        <begin position="94"/>
        <end position="114"/>
    </location>
</feature>
<accession>A0A919P113</accession>
<dbReference type="GO" id="GO:0005886">
    <property type="term" value="C:plasma membrane"/>
    <property type="evidence" value="ECO:0007669"/>
    <property type="project" value="UniProtKB-SubCell"/>
</dbReference>
<comment type="similarity">
    <text evidence="2">Belongs to the polysaccharide synthase family.</text>
</comment>
<dbReference type="Proteomes" id="UP000632740">
    <property type="component" value="Unassembled WGS sequence"/>
</dbReference>
<feature type="transmembrane region" description="Helical" evidence="7">
    <location>
        <begin position="452"/>
        <end position="475"/>
    </location>
</feature>
<evidence type="ECO:0000256" key="1">
    <source>
        <dbReference type="ARBA" id="ARBA00004651"/>
    </source>
</evidence>
<comment type="caution">
    <text evidence="8">The sequence shown here is derived from an EMBL/GenBank/DDBJ whole genome shotgun (WGS) entry which is preliminary data.</text>
</comment>